<sequence length="95" mass="10879">MSLLSMYNVIKKPLITEKAVEMKENLNQVTFATDARASKKLIKLAVEKLFNVKVKDVRTMNYKGKAKRFGRTMGKRSDWKKAIVVLADGEKLEFV</sequence>
<keyword evidence="3 6" id="KW-0694">RNA-binding</keyword>
<dbReference type="RefSeq" id="WP_165871172.1">
    <property type="nucleotide sequence ID" value="NZ_SMGG01000003.1"/>
</dbReference>
<accession>A0A4R1KDR7</accession>
<dbReference type="GO" id="GO:0003735">
    <property type="term" value="F:structural constituent of ribosome"/>
    <property type="evidence" value="ECO:0007669"/>
    <property type="project" value="InterPro"/>
</dbReference>
<dbReference type="FunFam" id="3.30.70.330:FF:000001">
    <property type="entry name" value="50S ribosomal protein L23"/>
    <property type="match status" value="1"/>
</dbReference>
<dbReference type="GO" id="GO:1990904">
    <property type="term" value="C:ribonucleoprotein complex"/>
    <property type="evidence" value="ECO:0007669"/>
    <property type="project" value="UniProtKB-KW"/>
</dbReference>
<dbReference type="HAMAP" id="MF_01369_B">
    <property type="entry name" value="Ribosomal_uL23_B"/>
    <property type="match status" value="1"/>
</dbReference>
<keyword evidence="2 6" id="KW-0699">rRNA-binding</keyword>
<comment type="function">
    <text evidence="6">One of the early assembly proteins it binds 23S rRNA. One of the proteins that surrounds the polypeptide exit tunnel on the outside of the ribosome. Forms the main docking site for trigger factor binding to the ribosome.</text>
</comment>
<evidence type="ECO:0000256" key="4">
    <source>
        <dbReference type="ARBA" id="ARBA00022980"/>
    </source>
</evidence>
<evidence type="ECO:0000256" key="5">
    <source>
        <dbReference type="ARBA" id="ARBA00023274"/>
    </source>
</evidence>
<dbReference type="InterPro" id="IPR012678">
    <property type="entry name" value="Ribosomal_uL23/eL15/eS24_sf"/>
</dbReference>
<keyword evidence="8" id="KW-1185">Reference proteome</keyword>
<dbReference type="GO" id="GO:0006412">
    <property type="term" value="P:translation"/>
    <property type="evidence" value="ECO:0007669"/>
    <property type="project" value="UniProtKB-UniRule"/>
</dbReference>
<evidence type="ECO:0000313" key="7">
    <source>
        <dbReference type="EMBL" id="TCK62210.1"/>
    </source>
</evidence>
<evidence type="ECO:0000313" key="8">
    <source>
        <dbReference type="Proteomes" id="UP000294614"/>
    </source>
</evidence>
<dbReference type="NCBIfam" id="NF004363">
    <property type="entry name" value="PRK05738.2-4"/>
    <property type="match status" value="1"/>
</dbReference>
<dbReference type="Proteomes" id="UP000294614">
    <property type="component" value="Unassembled WGS sequence"/>
</dbReference>
<gene>
    <name evidence="6" type="primary">rplW</name>
    <name evidence="7" type="ORF">C8D98_0731</name>
</gene>
<dbReference type="NCBIfam" id="NF004359">
    <property type="entry name" value="PRK05738.1-3"/>
    <property type="match status" value="1"/>
</dbReference>
<dbReference type="GO" id="GO:0019843">
    <property type="term" value="F:rRNA binding"/>
    <property type="evidence" value="ECO:0007669"/>
    <property type="project" value="UniProtKB-UniRule"/>
</dbReference>
<comment type="caution">
    <text evidence="7">The sequence shown here is derived from an EMBL/GenBank/DDBJ whole genome shotgun (WGS) entry which is preliminary data.</text>
</comment>
<dbReference type="GO" id="GO:0005840">
    <property type="term" value="C:ribosome"/>
    <property type="evidence" value="ECO:0007669"/>
    <property type="project" value="UniProtKB-KW"/>
</dbReference>
<keyword evidence="4 6" id="KW-0689">Ribosomal protein</keyword>
<proteinExistence type="inferred from homology"/>
<dbReference type="Pfam" id="PF00276">
    <property type="entry name" value="Ribosomal_L23"/>
    <property type="match status" value="1"/>
</dbReference>
<dbReference type="InterPro" id="IPR013025">
    <property type="entry name" value="Ribosomal_uL23-like"/>
</dbReference>
<protein>
    <recommendedName>
        <fullName evidence="6">Large ribosomal subunit protein uL23</fullName>
    </recommendedName>
</protein>
<dbReference type="EMBL" id="SMGG01000003">
    <property type="protein sequence ID" value="TCK62210.1"/>
    <property type="molecule type" value="Genomic_DNA"/>
</dbReference>
<dbReference type="NCBIfam" id="NF004366">
    <property type="entry name" value="PRK05738.3-2"/>
    <property type="match status" value="1"/>
</dbReference>
<organism evidence="7 8">
    <name type="scientific">Seleniivibrio woodruffii</name>
    <dbReference type="NCBI Taxonomy" id="1078050"/>
    <lineage>
        <taxon>Bacteria</taxon>
        <taxon>Pseudomonadati</taxon>
        <taxon>Deferribacterota</taxon>
        <taxon>Deferribacteres</taxon>
        <taxon>Deferribacterales</taxon>
        <taxon>Geovibrionaceae</taxon>
        <taxon>Seleniivibrio</taxon>
    </lineage>
</organism>
<comment type="similarity">
    <text evidence="1 6">Belongs to the universal ribosomal protein uL23 family.</text>
</comment>
<dbReference type="PANTHER" id="PTHR11620">
    <property type="entry name" value="60S RIBOSOMAL PROTEIN L23A"/>
    <property type="match status" value="1"/>
</dbReference>
<keyword evidence="5 6" id="KW-0687">Ribonucleoprotein</keyword>
<evidence type="ECO:0000256" key="1">
    <source>
        <dbReference type="ARBA" id="ARBA00006700"/>
    </source>
</evidence>
<evidence type="ECO:0000256" key="2">
    <source>
        <dbReference type="ARBA" id="ARBA00022730"/>
    </source>
</evidence>
<evidence type="ECO:0000256" key="3">
    <source>
        <dbReference type="ARBA" id="ARBA00022884"/>
    </source>
</evidence>
<reference evidence="7 8" key="1">
    <citation type="submission" date="2019-03" db="EMBL/GenBank/DDBJ databases">
        <title>Genomic Encyclopedia of Type Strains, Phase IV (KMG-IV): sequencing the most valuable type-strain genomes for metagenomic binning, comparative biology and taxonomic classification.</title>
        <authorList>
            <person name="Goeker M."/>
        </authorList>
    </citation>
    <scope>NUCLEOTIDE SEQUENCE [LARGE SCALE GENOMIC DNA]</scope>
    <source>
        <strain evidence="7 8">DSM 24984</strain>
    </source>
</reference>
<dbReference type="SUPFAM" id="SSF54189">
    <property type="entry name" value="Ribosomal proteins S24e, L23 and L15e"/>
    <property type="match status" value="1"/>
</dbReference>
<name>A0A4R1KDR7_9BACT</name>
<evidence type="ECO:0000256" key="6">
    <source>
        <dbReference type="HAMAP-Rule" id="MF_01369"/>
    </source>
</evidence>
<dbReference type="AlphaFoldDB" id="A0A4R1KDR7"/>
<dbReference type="InterPro" id="IPR012677">
    <property type="entry name" value="Nucleotide-bd_a/b_plait_sf"/>
</dbReference>
<comment type="subunit">
    <text evidence="6">Part of the 50S ribosomal subunit. Contacts protein L29, and trigger factor when it is bound to the ribosome.</text>
</comment>
<dbReference type="Gene3D" id="3.30.70.330">
    <property type="match status" value="1"/>
</dbReference>